<feature type="repeat" description="PPR" evidence="2">
    <location>
        <begin position="80"/>
        <end position="114"/>
    </location>
</feature>
<dbReference type="PROSITE" id="PS51375">
    <property type="entry name" value="PPR"/>
    <property type="match status" value="4"/>
</dbReference>
<accession>A0AAN9KRM7</accession>
<dbReference type="NCBIfam" id="TIGR00756">
    <property type="entry name" value="PPR"/>
    <property type="match status" value="2"/>
</dbReference>
<name>A0AAN9KRM7_CANGL</name>
<protein>
    <recommendedName>
        <fullName evidence="5">Pentatricopeptide repeat-containing protein</fullName>
    </recommendedName>
</protein>
<feature type="repeat" description="PPR" evidence="2">
    <location>
        <begin position="9"/>
        <end position="43"/>
    </location>
</feature>
<proteinExistence type="predicted"/>
<evidence type="ECO:0000256" key="1">
    <source>
        <dbReference type="ARBA" id="ARBA00022737"/>
    </source>
</evidence>
<evidence type="ECO:0000313" key="3">
    <source>
        <dbReference type="EMBL" id="KAK7321127.1"/>
    </source>
</evidence>
<dbReference type="PANTHER" id="PTHR46862:SF5">
    <property type="entry name" value="OS02G0170000 PROTEIN"/>
    <property type="match status" value="1"/>
</dbReference>
<feature type="repeat" description="PPR" evidence="2">
    <location>
        <begin position="115"/>
        <end position="149"/>
    </location>
</feature>
<organism evidence="3 4">
    <name type="scientific">Canavalia gladiata</name>
    <name type="common">Sword bean</name>
    <name type="synonym">Dolichos gladiatus</name>
    <dbReference type="NCBI Taxonomy" id="3824"/>
    <lineage>
        <taxon>Eukaryota</taxon>
        <taxon>Viridiplantae</taxon>
        <taxon>Streptophyta</taxon>
        <taxon>Embryophyta</taxon>
        <taxon>Tracheophyta</taxon>
        <taxon>Spermatophyta</taxon>
        <taxon>Magnoliopsida</taxon>
        <taxon>eudicotyledons</taxon>
        <taxon>Gunneridae</taxon>
        <taxon>Pentapetalae</taxon>
        <taxon>rosids</taxon>
        <taxon>fabids</taxon>
        <taxon>Fabales</taxon>
        <taxon>Fabaceae</taxon>
        <taxon>Papilionoideae</taxon>
        <taxon>50 kb inversion clade</taxon>
        <taxon>NPAAA clade</taxon>
        <taxon>indigoferoid/millettioid clade</taxon>
        <taxon>Phaseoleae</taxon>
        <taxon>Canavalia</taxon>
    </lineage>
</organism>
<dbReference type="InterPro" id="IPR002885">
    <property type="entry name" value="PPR_rpt"/>
</dbReference>
<dbReference type="EMBL" id="JAYMYQ010000007">
    <property type="protein sequence ID" value="KAK7321127.1"/>
    <property type="molecule type" value="Genomic_DNA"/>
</dbReference>
<dbReference type="InterPro" id="IPR011990">
    <property type="entry name" value="TPR-like_helical_dom_sf"/>
</dbReference>
<evidence type="ECO:0000313" key="4">
    <source>
        <dbReference type="Proteomes" id="UP001367508"/>
    </source>
</evidence>
<evidence type="ECO:0000256" key="2">
    <source>
        <dbReference type="PROSITE-ProRule" id="PRU00708"/>
    </source>
</evidence>
<dbReference type="Pfam" id="PF13041">
    <property type="entry name" value="PPR_2"/>
    <property type="match status" value="1"/>
</dbReference>
<gene>
    <name evidence="3" type="ORF">VNO77_31405</name>
</gene>
<feature type="repeat" description="PPR" evidence="2">
    <location>
        <begin position="44"/>
        <end position="79"/>
    </location>
</feature>
<sequence length="167" mass="18826">MCSSGVAPSIKPFNTMISAYGQDQKLNRAVEMFNKASPFGVPLDENTYMNLIGYYGGKAGRMLKASHCFSKMQGDEIKPGRVSYDIMVNVYANIGVLHDAKKLFQVMQRQGCLADSFTYLSLIQAYTRRLNYSKAEETIHTMERIGILPSCSHSTFYNVYPYLNKCL</sequence>
<keyword evidence="4" id="KW-1185">Reference proteome</keyword>
<dbReference type="AlphaFoldDB" id="A0AAN9KRM7"/>
<dbReference type="SUPFAM" id="SSF81901">
    <property type="entry name" value="HCP-like"/>
    <property type="match status" value="1"/>
</dbReference>
<comment type="caution">
    <text evidence="3">The sequence shown here is derived from an EMBL/GenBank/DDBJ whole genome shotgun (WGS) entry which is preliminary data.</text>
</comment>
<dbReference type="Gene3D" id="1.25.40.10">
    <property type="entry name" value="Tetratricopeptide repeat domain"/>
    <property type="match status" value="1"/>
</dbReference>
<evidence type="ECO:0008006" key="5">
    <source>
        <dbReference type="Google" id="ProtNLM"/>
    </source>
</evidence>
<dbReference type="Pfam" id="PF01535">
    <property type="entry name" value="PPR"/>
    <property type="match status" value="1"/>
</dbReference>
<dbReference type="Proteomes" id="UP001367508">
    <property type="component" value="Unassembled WGS sequence"/>
</dbReference>
<reference evidence="3 4" key="1">
    <citation type="submission" date="2024-01" db="EMBL/GenBank/DDBJ databases">
        <title>The genomes of 5 underutilized Papilionoideae crops provide insights into root nodulation and disease resistanc.</title>
        <authorList>
            <person name="Jiang F."/>
        </authorList>
    </citation>
    <scope>NUCLEOTIDE SEQUENCE [LARGE SCALE GENOMIC DNA]</scope>
    <source>
        <strain evidence="3">LVBAO_FW01</strain>
        <tissue evidence="3">Leaves</tissue>
    </source>
</reference>
<dbReference type="PANTHER" id="PTHR46862">
    <property type="entry name" value="OS07G0661900 PROTEIN"/>
    <property type="match status" value="1"/>
</dbReference>
<keyword evidence="1" id="KW-0677">Repeat</keyword>